<dbReference type="EMBL" id="JBHUIO010000008">
    <property type="protein sequence ID" value="MFD2170969.1"/>
    <property type="molecule type" value="Genomic_DNA"/>
</dbReference>
<feature type="domain" description="Helicase ATP-binding" evidence="10">
    <location>
        <begin position="239"/>
        <end position="407"/>
    </location>
</feature>
<keyword evidence="5" id="KW-0547">Nucleotide-binding</keyword>
<dbReference type="InterPro" id="IPR050079">
    <property type="entry name" value="DEAD_box_RNA_helicase"/>
</dbReference>
<keyword evidence="4" id="KW-0479">Metal-binding</keyword>
<sequence length="718" mass="82820">MNRWHPLLEHLQFTADMAERFANELDIHHVAYVTGLLHDLGKCHPDFQAYLENPKMKREVRDHSSAGAVYAYEQLSLLGQFVAWMVAGHHGGLADRVKLRNRLEDKVECPHVQKAIELAEQKLPEVFQELHKLPSELPPRWEHLLREPHAMEVWMRMLFSCLVDADYLDTEAHFSPEQTDWRASWQTSLEPLWEGFESHQQQFQQHALDTPLNRARSDVYQSCLRAAEGQTGIYQLNVPTGMGKTLSGMGFALKHALASQKKRVIVVVPYSSILDQNAKVYQNIFGEEVVLEHHSAMEMLDDKEQENRRKLATENWDAPIVVTTTVQFFESLFARRTSKLRKLHHIANSVVILDEVQMLPLELLEPIFSVMRELTLHYNVTFLLSTATPLALDLTISKSKAMLPSVTQVVQDAGRLFEEFRRVSFDLSPLEESWTWERTAEQMRQHEQVMVIVNRRKDAGELFSLLADEPHAYHLSASMCPAHRKKVLQELSERLRGGLPVWLVATQVVEAGVDLDFPVVMRASGPLDRIVQAAGRCNREGRLERGTMIVFRPEDGGLPRGNYQKMTATAENFLQRDPECLYRLETFENYFRRVYTNVETDARKVEEIRQSDEHHLNFEEIDKRFRMIDTDTATVLVPYEEGKALAEDVIGGMPLTRSWMRRAQLYTVSLHLNGKFYREQAANLEQIGEGWYIWNGQYDERKGLIAGLVYEPDYLSLC</sequence>
<evidence type="ECO:0000259" key="10">
    <source>
        <dbReference type="PROSITE" id="PS51192"/>
    </source>
</evidence>
<dbReference type="RefSeq" id="WP_386047395.1">
    <property type="nucleotide sequence ID" value="NZ_JBHUIO010000008.1"/>
</dbReference>
<keyword evidence="13" id="KW-1185">Reference proteome</keyword>
<evidence type="ECO:0000313" key="13">
    <source>
        <dbReference type="Proteomes" id="UP001597343"/>
    </source>
</evidence>
<comment type="caution">
    <text evidence="12">The sequence shown here is derived from an EMBL/GenBank/DDBJ whole genome shotgun (WGS) entry which is preliminary data.</text>
</comment>
<dbReference type="Pfam" id="PF00270">
    <property type="entry name" value="DEAD"/>
    <property type="match status" value="1"/>
</dbReference>
<dbReference type="Gene3D" id="3.40.50.300">
    <property type="entry name" value="P-loop containing nucleotide triphosphate hydrolases"/>
    <property type="match status" value="2"/>
</dbReference>
<dbReference type="SUPFAM" id="SSF52540">
    <property type="entry name" value="P-loop containing nucleoside triphosphate hydrolases"/>
    <property type="match status" value="1"/>
</dbReference>
<evidence type="ECO:0000256" key="2">
    <source>
        <dbReference type="ARBA" id="ARBA00009046"/>
    </source>
</evidence>
<evidence type="ECO:0000259" key="11">
    <source>
        <dbReference type="PROSITE" id="PS51643"/>
    </source>
</evidence>
<evidence type="ECO:0000256" key="4">
    <source>
        <dbReference type="ARBA" id="ARBA00022723"/>
    </source>
</evidence>
<dbReference type="Pfam" id="PF01966">
    <property type="entry name" value="HD"/>
    <property type="match status" value="1"/>
</dbReference>
<dbReference type="CDD" id="cd09641">
    <property type="entry name" value="Cas3''_I"/>
    <property type="match status" value="1"/>
</dbReference>
<dbReference type="NCBIfam" id="TIGR01596">
    <property type="entry name" value="cas3_HD"/>
    <property type="match status" value="1"/>
</dbReference>
<evidence type="ECO:0000256" key="8">
    <source>
        <dbReference type="ARBA" id="ARBA00022840"/>
    </source>
</evidence>
<gene>
    <name evidence="12" type="primary">cas3</name>
    <name evidence="12" type="ORF">ACFSOY_13335</name>
</gene>
<dbReference type="InterPro" id="IPR014001">
    <property type="entry name" value="Helicase_ATP-bd"/>
</dbReference>
<comment type="similarity">
    <text evidence="2">In the central section; belongs to the CRISPR-associated helicase Cas3 family.</text>
</comment>
<keyword evidence="7" id="KW-0347">Helicase</keyword>
<keyword evidence="6" id="KW-0378">Hydrolase</keyword>
<dbReference type="Gene3D" id="1.10.3210.30">
    <property type="match status" value="1"/>
</dbReference>
<dbReference type="PANTHER" id="PTHR47959">
    <property type="entry name" value="ATP-DEPENDENT RNA HELICASE RHLE-RELATED"/>
    <property type="match status" value="1"/>
</dbReference>
<dbReference type="SUPFAM" id="SSF109604">
    <property type="entry name" value="HD-domain/PDEase-like"/>
    <property type="match status" value="1"/>
</dbReference>
<feature type="domain" description="HD Cas3-type" evidence="11">
    <location>
        <begin position="1"/>
        <end position="168"/>
    </location>
</feature>
<evidence type="ECO:0000256" key="6">
    <source>
        <dbReference type="ARBA" id="ARBA00022801"/>
    </source>
</evidence>
<comment type="similarity">
    <text evidence="1">In the N-terminal section; belongs to the CRISPR-associated nuclease Cas3-HD family.</text>
</comment>
<evidence type="ECO:0000313" key="12">
    <source>
        <dbReference type="EMBL" id="MFD2170969.1"/>
    </source>
</evidence>
<dbReference type="Pfam" id="PF22590">
    <property type="entry name" value="Cas3-like_C_2"/>
    <property type="match status" value="1"/>
</dbReference>
<dbReference type="InterPro" id="IPR027417">
    <property type="entry name" value="P-loop_NTPase"/>
</dbReference>
<evidence type="ECO:0000256" key="9">
    <source>
        <dbReference type="ARBA" id="ARBA00023118"/>
    </source>
</evidence>
<dbReference type="SMART" id="SM00487">
    <property type="entry name" value="DEXDc"/>
    <property type="match status" value="1"/>
</dbReference>
<protein>
    <submittedName>
        <fullName evidence="12">CRISPR-associated helicase Cas3</fullName>
    </submittedName>
</protein>
<dbReference type="Proteomes" id="UP001597343">
    <property type="component" value="Unassembled WGS sequence"/>
</dbReference>
<organism evidence="12 13">
    <name type="scientific">Tumebacillus lipolyticus</name>
    <dbReference type="NCBI Taxonomy" id="1280370"/>
    <lineage>
        <taxon>Bacteria</taxon>
        <taxon>Bacillati</taxon>
        <taxon>Bacillota</taxon>
        <taxon>Bacilli</taxon>
        <taxon>Bacillales</taxon>
        <taxon>Alicyclobacillaceae</taxon>
        <taxon>Tumebacillus</taxon>
    </lineage>
</organism>
<evidence type="ECO:0000256" key="7">
    <source>
        <dbReference type="ARBA" id="ARBA00022806"/>
    </source>
</evidence>
<dbReference type="InterPro" id="IPR006474">
    <property type="entry name" value="Helicase_Cas3_CRISPR-ass_core"/>
</dbReference>
<keyword evidence="9" id="KW-0051">Antiviral defense</keyword>
<dbReference type="InterPro" id="IPR011545">
    <property type="entry name" value="DEAD/DEAH_box_helicase_dom"/>
</dbReference>
<dbReference type="NCBIfam" id="TIGR01587">
    <property type="entry name" value="cas3_core"/>
    <property type="match status" value="1"/>
</dbReference>
<dbReference type="PROSITE" id="PS51643">
    <property type="entry name" value="HD_CAS3"/>
    <property type="match status" value="1"/>
</dbReference>
<dbReference type="InterPro" id="IPR054712">
    <property type="entry name" value="Cas3-like_dom"/>
</dbReference>
<dbReference type="InterPro" id="IPR038257">
    <property type="entry name" value="CRISPR-assoc_Cas3_HD_sf"/>
</dbReference>
<keyword evidence="8" id="KW-0067">ATP-binding</keyword>
<evidence type="ECO:0000256" key="1">
    <source>
        <dbReference type="ARBA" id="ARBA00006847"/>
    </source>
</evidence>
<evidence type="ECO:0000256" key="5">
    <source>
        <dbReference type="ARBA" id="ARBA00022741"/>
    </source>
</evidence>
<dbReference type="InterPro" id="IPR006483">
    <property type="entry name" value="CRISPR-assoc_Cas3_HD"/>
</dbReference>
<dbReference type="InterPro" id="IPR006674">
    <property type="entry name" value="HD_domain"/>
</dbReference>
<reference evidence="13" key="1">
    <citation type="journal article" date="2019" name="Int. J. Syst. Evol. Microbiol.">
        <title>The Global Catalogue of Microorganisms (GCM) 10K type strain sequencing project: providing services to taxonomists for standard genome sequencing and annotation.</title>
        <authorList>
            <consortium name="The Broad Institute Genomics Platform"/>
            <consortium name="The Broad Institute Genome Sequencing Center for Infectious Disease"/>
            <person name="Wu L."/>
            <person name="Ma J."/>
        </authorList>
    </citation>
    <scope>NUCLEOTIDE SEQUENCE [LARGE SCALE GENOMIC DNA]</scope>
    <source>
        <strain evidence="13">CGMCC 1.13574</strain>
    </source>
</reference>
<name>A0ABW5A055_9BACL</name>
<accession>A0ABW5A055</accession>
<dbReference type="PROSITE" id="PS51192">
    <property type="entry name" value="HELICASE_ATP_BIND_1"/>
    <property type="match status" value="1"/>
</dbReference>
<keyword evidence="3" id="KW-0540">Nuclease</keyword>
<evidence type="ECO:0000256" key="3">
    <source>
        <dbReference type="ARBA" id="ARBA00022722"/>
    </source>
</evidence>
<proteinExistence type="inferred from homology"/>
<dbReference type="CDD" id="cd17930">
    <property type="entry name" value="DEXHc_cas3"/>
    <property type="match status" value="1"/>
</dbReference>